<dbReference type="EMBL" id="LT558119">
    <property type="protein sequence ID" value="SAM75588.1"/>
    <property type="molecule type" value="Genomic_DNA"/>
</dbReference>
<dbReference type="CDD" id="cd12091">
    <property type="entry name" value="FANCM_ID"/>
    <property type="match status" value="1"/>
</dbReference>
<evidence type="ECO:0000313" key="13">
    <source>
        <dbReference type="EMBL" id="SAM75588.1"/>
    </source>
</evidence>
<feature type="region of interest" description="Disordered" evidence="10">
    <location>
        <begin position="155"/>
        <end position="188"/>
    </location>
</feature>
<evidence type="ECO:0000256" key="7">
    <source>
        <dbReference type="ARBA" id="ARBA00023242"/>
    </source>
</evidence>
<dbReference type="InterPro" id="IPR027417">
    <property type="entry name" value="P-loop_NTPase"/>
</dbReference>
<keyword evidence="16" id="KW-1185">Reference proteome</keyword>
<dbReference type="PANTHER" id="PTHR14025">
    <property type="entry name" value="FANCONI ANEMIA GROUP M FANCM FAMILY MEMBER"/>
    <property type="match status" value="1"/>
</dbReference>
<dbReference type="OrthoDB" id="164902at2759"/>
<feature type="region of interest" description="Disordered" evidence="10">
    <location>
        <begin position="953"/>
        <end position="1106"/>
    </location>
</feature>
<protein>
    <recommendedName>
        <fullName evidence="9">ATP-dependent DNA helicase</fullName>
        <ecNumber evidence="9">3.6.4.12</ecNumber>
    </recommendedName>
</protein>
<dbReference type="Proteomes" id="UP000658997">
    <property type="component" value="Unassembled WGS sequence"/>
</dbReference>
<feature type="compositionally biased region" description="Basic and acidic residues" evidence="10">
    <location>
        <begin position="953"/>
        <end position="964"/>
    </location>
</feature>
<reference evidence="13" key="1">
    <citation type="submission" date="2016-04" db="EMBL/GenBank/DDBJ databases">
        <authorList>
            <person name="Evans L.H."/>
            <person name="Alamgir A."/>
            <person name="Owens N."/>
            <person name="Weber N.D."/>
            <person name="Virtaneva K."/>
            <person name="Barbian K."/>
            <person name="Babar A."/>
            <person name="Rosenke K."/>
        </authorList>
    </citation>
    <scope>NUCLEOTIDE SEQUENCE</scope>
    <source>
        <strain evidence="13">UB2112</strain>
    </source>
</reference>
<dbReference type="GO" id="GO:0005634">
    <property type="term" value="C:nucleus"/>
    <property type="evidence" value="ECO:0007669"/>
    <property type="project" value="UniProtKB-SubCell"/>
</dbReference>
<dbReference type="GO" id="GO:0000400">
    <property type="term" value="F:four-way junction DNA binding"/>
    <property type="evidence" value="ECO:0007669"/>
    <property type="project" value="TreeGrafter"/>
</dbReference>
<dbReference type="SMART" id="SM00490">
    <property type="entry name" value="HELICc"/>
    <property type="match status" value="1"/>
</dbReference>
<dbReference type="SUPFAM" id="SSF52540">
    <property type="entry name" value="P-loop containing nucleoside triphosphate hydrolases"/>
    <property type="match status" value="1"/>
</dbReference>
<dbReference type="EMBL" id="ULHB01000002">
    <property type="protein sequence ID" value="SYW74796.1"/>
    <property type="molecule type" value="Genomic_DNA"/>
</dbReference>
<evidence type="ECO:0000259" key="12">
    <source>
        <dbReference type="PROSITE" id="PS51194"/>
    </source>
</evidence>
<dbReference type="GO" id="GO:0016787">
    <property type="term" value="F:hydrolase activity"/>
    <property type="evidence" value="ECO:0007669"/>
    <property type="project" value="UniProtKB-KW"/>
</dbReference>
<feature type="region of interest" description="Disordered" evidence="10">
    <location>
        <begin position="1159"/>
        <end position="1424"/>
    </location>
</feature>
<evidence type="ECO:0000313" key="14">
    <source>
        <dbReference type="EMBL" id="SYW74796.1"/>
    </source>
</evidence>
<organism evidence="13 15">
    <name type="scientific">Ustilago bromivora</name>
    <dbReference type="NCBI Taxonomy" id="307758"/>
    <lineage>
        <taxon>Eukaryota</taxon>
        <taxon>Fungi</taxon>
        <taxon>Dikarya</taxon>
        <taxon>Basidiomycota</taxon>
        <taxon>Ustilaginomycotina</taxon>
        <taxon>Ustilaginomycetes</taxon>
        <taxon>Ustilaginales</taxon>
        <taxon>Ustilaginaceae</taxon>
        <taxon>Ustilago</taxon>
    </lineage>
</organism>
<feature type="domain" description="Helicase C-terminal" evidence="12">
    <location>
        <begin position="674"/>
        <end position="840"/>
    </location>
</feature>
<dbReference type="CDD" id="cd18033">
    <property type="entry name" value="DEXDc_FANCM"/>
    <property type="match status" value="1"/>
</dbReference>
<feature type="compositionally biased region" description="Low complexity" evidence="10">
    <location>
        <begin position="1041"/>
        <end position="1053"/>
    </location>
</feature>
<dbReference type="InterPro" id="IPR006935">
    <property type="entry name" value="Helicase/UvrB_N"/>
</dbReference>
<keyword evidence="5 13" id="KW-0347">Helicase</keyword>
<dbReference type="InterPro" id="IPR039686">
    <property type="entry name" value="FANCM/Mph1-like_ID"/>
</dbReference>
<dbReference type="InterPro" id="IPR014001">
    <property type="entry name" value="Helicase_ATP-bd"/>
</dbReference>
<evidence type="ECO:0000256" key="1">
    <source>
        <dbReference type="ARBA" id="ARBA00004123"/>
    </source>
</evidence>
<accession>A0A1K0GKG3</accession>
<feature type="region of interest" description="Disordered" evidence="10">
    <location>
        <begin position="847"/>
        <end position="931"/>
    </location>
</feature>
<dbReference type="Gene3D" id="3.40.50.300">
    <property type="entry name" value="P-loop containing nucleotide triphosphate hydrolases"/>
    <property type="match status" value="2"/>
</dbReference>
<dbReference type="Pfam" id="PF00271">
    <property type="entry name" value="Helicase_C"/>
    <property type="match status" value="1"/>
</dbReference>
<keyword evidence="4" id="KW-0378">Hydrolase</keyword>
<dbReference type="GO" id="GO:0043138">
    <property type="term" value="F:3'-5' DNA helicase activity"/>
    <property type="evidence" value="ECO:0007669"/>
    <property type="project" value="InterPro"/>
</dbReference>
<comment type="catalytic activity">
    <reaction evidence="8 9">
        <text>ATP + H2O = ADP + phosphate + H(+)</text>
        <dbReference type="Rhea" id="RHEA:13065"/>
        <dbReference type="ChEBI" id="CHEBI:15377"/>
        <dbReference type="ChEBI" id="CHEBI:15378"/>
        <dbReference type="ChEBI" id="CHEBI:30616"/>
        <dbReference type="ChEBI" id="CHEBI:43474"/>
        <dbReference type="ChEBI" id="CHEBI:456216"/>
        <dbReference type="EC" id="3.6.4.12"/>
    </reaction>
</comment>
<reference evidence="15" key="2">
    <citation type="submission" date="2016-04" db="EMBL/GenBank/DDBJ databases">
        <authorList>
            <person name="Guldener U."/>
            <person name="Guldener U."/>
        </authorList>
    </citation>
    <scope>NUCLEOTIDE SEQUENCE [LARGE SCALE GENOMIC DNA]</scope>
    <source>
        <strain evidence="15">UB2112</strain>
    </source>
</reference>
<evidence type="ECO:0000256" key="6">
    <source>
        <dbReference type="ARBA" id="ARBA00022840"/>
    </source>
</evidence>
<feature type="region of interest" description="Disordered" evidence="10">
    <location>
        <begin position="225"/>
        <end position="270"/>
    </location>
</feature>
<feature type="compositionally biased region" description="Low complexity" evidence="10">
    <location>
        <begin position="1294"/>
        <end position="1310"/>
    </location>
</feature>
<dbReference type="GO" id="GO:0045003">
    <property type="term" value="P:double-strand break repair via synthesis-dependent strand annealing"/>
    <property type="evidence" value="ECO:0007669"/>
    <property type="project" value="TreeGrafter"/>
</dbReference>
<dbReference type="FunFam" id="3.40.50.300:FF:000861">
    <property type="entry name" value="Fanconi anemia, complementation group M"/>
    <property type="match status" value="1"/>
</dbReference>
<feature type="compositionally biased region" description="Polar residues" evidence="10">
    <location>
        <begin position="1059"/>
        <end position="1073"/>
    </location>
</feature>
<dbReference type="GO" id="GO:0009378">
    <property type="term" value="F:four-way junction helicase activity"/>
    <property type="evidence" value="ECO:0007669"/>
    <property type="project" value="TreeGrafter"/>
</dbReference>
<dbReference type="EC" id="3.6.4.12" evidence="9"/>
<feature type="compositionally biased region" description="Basic and acidic residues" evidence="10">
    <location>
        <begin position="871"/>
        <end position="885"/>
    </location>
</feature>
<dbReference type="PROSITE" id="PS51194">
    <property type="entry name" value="HELICASE_CTER"/>
    <property type="match status" value="1"/>
</dbReference>
<comment type="subunit">
    <text evidence="9">Interacts with the MHF histone-fold complex to form the FANCM-MHF complex.</text>
</comment>
<evidence type="ECO:0000256" key="3">
    <source>
        <dbReference type="ARBA" id="ARBA00022741"/>
    </source>
</evidence>
<evidence type="ECO:0000256" key="5">
    <source>
        <dbReference type="ARBA" id="ARBA00022806"/>
    </source>
</evidence>
<feature type="region of interest" description="Disordered" evidence="10">
    <location>
        <begin position="71"/>
        <end position="126"/>
    </location>
</feature>
<keyword evidence="3" id="KW-0547">Nucleotide-binding</keyword>
<feature type="compositionally biased region" description="Acidic residues" evidence="10">
    <location>
        <begin position="1094"/>
        <end position="1106"/>
    </location>
</feature>
<keyword evidence="7" id="KW-0539">Nucleus</keyword>
<sequence length="1524" mass="167593">MAEPSDELDDIDEFDDFGIDDLDDSALLQLDQIETTLVSNGSAQHFRSAINAAAPSSRNLSSLFTSDASNGRAGGAGLQPTAANGSSSSWMNKAGPSAAASTSARPMQRVASAGSTTSTQPASSGAARQMTLFGNPANPTQSKVAAKVVTSSPGHITISSQSAPTPANGGNDNTSTTQSVRPPWQIKVGTKTWDREAYLHRESAKSKVKDEFGRATDVDALEFEDGEFGSLPSGSGKGKGKADWDKDSKYENVLPPSPKDARRNRPLPQPQKCKIDVEAAKTWIYPTNMKKRDYQYNIVQKALFNNVLVALPTGLGKTFIAAVVILNFFRWFPEGKILFLAPSRPLVDQQKVACHKICGLPWDCAIDLTGQTSIKRRGYFWQSKRIFYMTPQTLENDIHYDRCDPLDVVCVVVDEAHRARGKYAYGNAIGMLMEVNPHFRVLALSATPGKDSVSVQEVVDQLHINQIEIRTEEAIDVQRYMFRKREEIVNVTLGRDLNKVKDNWAKLMLTQMDPLMKAGLIRNQDPVFLHPFAVNRIYKDPNRAAIIASKPYLRANISELAAMALSMQYLMEQSPTMFYNRLKERSMGMNDKGKKTSSTKQQIYANTNTTFKEIMRELELIQDNKGRILHPKMIKLRNVLIEHFDSFKAEQLQNAEAYAESGHDVFGNTPKSGELANFTNSSQADTRVMVFCSYRECVDEIVSYLNDSGFKATEFVGQSKGKSGKKGMSQKDQERVIADFKAGKYNVLVATSIGEEGLDIGSVDLTACYEAVKDSIRMLQRIGRTGRKREGKIVVLMSEGREQHNWQHSKDNYKAVQKEVDSRLYVELFDDVDRMVPEGILPQPVLKKVEQPEFDPSMVSDGKTTARTTRAKKDPKPKKDPKRNMPEGISIIEGFRRASTLTKRKQRTDSDDSDQSDLGVPPSNETHSQRVRRLLTLPDDDFEEYEKENLSLRLRSDKGRDKSTPKRIAPSPPSSPELSPPLRLRSTLSRSTGSSGVRTPLVLSDGIETPPVSSTSSSLRPLAAAIPSTRGRKLGVGLGSSGRTSTTSGTLALRKSSDIDPSNSNGPSSSRINKSLVEARSPNTRGIATAVPTSDDDDFDEFDDDLPMDMSFERELSRAEAEAAAKAQVAAKPHIDKNLLNPPSIKMDVDEEVAAANNLEPMLLSPPTPPPQTRARGKPHPIMAQLMAEEADQQGKRKREEGESADIKADQPRTIQKLLESPMKSSMGPPDSIPRRAGGARAKRIIPESSDDDPVGFRPASHLKMEVEQDPSSSSPVKAPTKRKGRLQKASSIPSEAAATDADTSPTAAKGKGRARARVRIAEDDEDEENPTVGSKDAASPKKAKKGSKTGKKSSRAAIEGGKKKRKITNSPTSRALFQYEADRSTDEEVHGERDEHDSGLGSSDEDDSDREAVGDFMPTQAPRGYHQQSIYLQSMMSQRAPPEFQRLRHAPFPGVGGRFGKPVTPKRRAEVRRAIQQAPSSESRRGGGMGSEDMYSEDSFVVNDEEEIVYDSGSDALPDSSQF</sequence>
<dbReference type="GO" id="GO:0005524">
    <property type="term" value="F:ATP binding"/>
    <property type="evidence" value="ECO:0007669"/>
    <property type="project" value="UniProtKB-UniRule"/>
</dbReference>
<evidence type="ECO:0000256" key="8">
    <source>
        <dbReference type="ARBA" id="ARBA00047995"/>
    </source>
</evidence>
<dbReference type="InterPro" id="IPR001650">
    <property type="entry name" value="Helicase_C-like"/>
</dbReference>
<feature type="compositionally biased region" description="Basic and acidic residues" evidence="10">
    <location>
        <begin position="240"/>
        <end position="250"/>
    </location>
</feature>
<dbReference type="Pfam" id="PF04851">
    <property type="entry name" value="ResIII"/>
    <property type="match status" value="1"/>
</dbReference>
<evidence type="ECO:0000256" key="4">
    <source>
        <dbReference type="ARBA" id="ARBA00022801"/>
    </source>
</evidence>
<proteinExistence type="inferred from homology"/>
<dbReference type="InterPro" id="IPR044749">
    <property type="entry name" value="FANCM_DEXDc"/>
</dbReference>
<evidence type="ECO:0000259" key="11">
    <source>
        <dbReference type="PROSITE" id="PS51192"/>
    </source>
</evidence>
<feature type="region of interest" description="Disordered" evidence="10">
    <location>
        <begin position="1448"/>
        <end position="1524"/>
    </location>
</feature>
<comment type="function">
    <text evidence="9">ATP-dependent DNA helicase involved in DNA damage repair by homologous recombination and in genome maintenance. Capable of unwinding D-loops. Plays a role in limiting crossover recombinants during mitotic DNA double-strand break (DSB) repair. Component of a FANCM-MHF complex which promotes gene conversion at blocked replication forks, probably by reversal of the stalled fork.</text>
</comment>
<dbReference type="PROSITE" id="PS51192">
    <property type="entry name" value="HELICASE_ATP_BIND_1"/>
    <property type="match status" value="1"/>
</dbReference>
<feature type="compositionally biased region" description="Basic residues" evidence="10">
    <location>
        <begin position="1342"/>
        <end position="1355"/>
    </location>
</feature>
<feature type="compositionally biased region" description="Polar residues" evidence="10">
    <location>
        <begin position="81"/>
        <end position="91"/>
    </location>
</feature>
<gene>
    <name evidence="14" type="ORF">UBRO2_00206</name>
    <name evidence="13" type="ORF">UBRO_01371-A</name>
</gene>
<evidence type="ECO:0000313" key="15">
    <source>
        <dbReference type="Proteomes" id="UP000179920"/>
    </source>
</evidence>
<evidence type="ECO:0000256" key="9">
    <source>
        <dbReference type="RuleBase" id="RU367027"/>
    </source>
</evidence>
<comment type="subcellular location">
    <subcellularLocation>
        <location evidence="1 9">Nucleus</location>
    </subcellularLocation>
</comment>
<comment type="similarity">
    <text evidence="2 9">Belongs to the DEAD box helicase family. DEAH subfamily. FANCM sub-subfamily.</text>
</comment>
<evidence type="ECO:0000256" key="10">
    <source>
        <dbReference type="SAM" id="MobiDB-lite"/>
    </source>
</evidence>
<feature type="compositionally biased region" description="Polar residues" evidence="10">
    <location>
        <begin position="113"/>
        <end position="123"/>
    </location>
</feature>
<feature type="compositionally biased region" description="Polar residues" evidence="10">
    <location>
        <begin position="155"/>
        <end position="180"/>
    </location>
</feature>
<dbReference type="GO" id="GO:0036297">
    <property type="term" value="P:interstrand cross-link repair"/>
    <property type="evidence" value="ECO:0007669"/>
    <property type="project" value="UniProtKB-ARBA"/>
</dbReference>
<name>A0A1K0GKG3_9BASI</name>
<evidence type="ECO:0000313" key="16">
    <source>
        <dbReference type="Proteomes" id="UP000658997"/>
    </source>
</evidence>
<feature type="compositionally biased region" description="Low complexity" evidence="10">
    <location>
        <begin position="980"/>
        <end position="1000"/>
    </location>
</feature>
<feature type="domain" description="Helicase ATP-binding" evidence="11">
    <location>
        <begin position="298"/>
        <end position="466"/>
    </location>
</feature>
<keyword evidence="6" id="KW-0067">ATP-binding</keyword>
<feature type="compositionally biased region" description="Basic and acidic residues" evidence="10">
    <location>
        <begin position="1381"/>
        <end position="1399"/>
    </location>
</feature>
<dbReference type="PANTHER" id="PTHR14025:SF20">
    <property type="entry name" value="FANCONI ANEMIA GROUP M PROTEIN"/>
    <property type="match status" value="1"/>
</dbReference>
<dbReference type="SMART" id="SM00487">
    <property type="entry name" value="DEXDc"/>
    <property type="match status" value="1"/>
</dbReference>
<evidence type="ECO:0000256" key="2">
    <source>
        <dbReference type="ARBA" id="ARBA00009889"/>
    </source>
</evidence>
<feature type="compositionally biased region" description="Pro residues" evidence="10">
    <location>
        <begin position="970"/>
        <end position="979"/>
    </location>
</feature>
<dbReference type="Proteomes" id="UP000179920">
    <property type="component" value="Chromosome III"/>
</dbReference>
<feature type="compositionally biased region" description="Basic and acidic residues" evidence="10">
    <location>
        <begin position="1193"/>
        <end position="1211"/>
    </location>
</feature>
<reference evidence="14" key="3">
    <citation type="submission" date="2018-08" db="EMBL/GenBank/DDBJ databases">
        <authorList>
            <person name="Guldener U."/>
        </authorList>
    </citation>
    <scope>NUCLEOTIDE SEQUENCE</scope>
    <source>
        <strain evidence="14">UB2</strain>
    </source>
</reference>